<evidence type="ECO:0000313" key="6">
    <source>
        <dbReference type="Proteomes" id="UP001233172"/>
    </source>
</evidence>
<dbReference type="EMBL" id="JASAOG010000141">
    <property type="protein sequence ID" value="KAK0048104.1"/>
    <property type="molecule type" value="Genomic_DNA"/>
</dbReference>
<reference evidence="5" key="1">
    <citation type="journal article" date="2023" name="PLoS Negl. Trop. Dis.">
        <title>A genome sequence for Biomphalaria pfeifferi, the major vector snail for the human-infecting parasite Schistosoma mansoni.</title>
        <authorList>
            <person name="Bu L."/>
            <person name="Lu L."/>
            <person name="Laidemitt M.R."/>
            <person name="Zhang S.M."/>
            <person name="Mutuku M."/>
            <person name="Mkoji G."/>
            <person name="Steinauer M."/>
            <person name="Loker E.S."/>
        </authorList>
    </citation>
    <scope>NUCLEOTIDE SEQUENCE</scope>
    <source>
        <strain evidence="5">KasaAsao</strain>
    </source>
</reference>
<evidence type="ECO:0000313" key="5">
    <source>
        <dbReference type="EMBL" id="KAK0067688.1"/>
    </source>
</evidence>
<dbReference type="PROSITE" id="PS01180">
    <property type="entry name" value="CUB"/>
    <property type="match status" value="1"/>
</dbReference>
<comment type="caution">
    <text evidence="5">The sequence shown here is derived from an EMBL/GenBank/DDBJ whole genome shotgun (WGS) entry which is preliminary data.</text>
</comment>
<dbReference type="SUPFAM" id="SSF49854">
    <property type="entry name" value="Spermadhesin, CUB domain"/>
    <property type="match status" value="1"/>
</dbReference>
<dbReference type="Gene3D" id="2.60.120.290">
    <property type="entry name" value="Spermadhesin, CUB domain"/>
    <property type="match status" value="1"/>
</dbReference>
<reference evidence="5" key="2">
    <citation type="submission" date="2023-04" db="EMBL/GenBank/DDBJ databases">
        <authorList>
            <person name="Bu L."/>
            <person name="Lu L."/>
            <person name="Laidemitt M.R."/>
            <person name="Zhang S.M."/>
            <person name="Mutuku M."/>
            <person name="Mkoji G."/>
            <person name="Steinauer M."/>
            <person name="Loker E.S."/>
        </authorList>
    </citation>
    <scope>NUCLEOTIDE SEQUENCE</scope>
    <source>
        <strain evidence="5">KasaAsao</strain>
        <tissue evidence="5">Whole Snail</tissue>
    </source>
</reference>
<accession>A0AAD8C8M5</accession>
<dbReference type="InterPro" id="IPR035914">
    <property type="entry name" value="Sperma_CUB_dom_sf"/>
</dbReference>
<keyword evidence="1" id="KW-1015">Disulfide bond</keyword>
<dbReference type="InterPro" id="IPR000859">
    <property type="entry name" value="CUB_dom"/>
</dbReference>
<evidence type="ECO:0000256" key="2">
    <source>
        <dbReference type="PROSITE-ProRule" id="PRU00059"/>
    </source>
</evidence>
<dbReference type="AlphaFoldDB" id="A0AAD8C8M5"/>
<gene>
    <name evidence="5" type="ORF">Bpfe_003195</name>
    <name evidence="4" type="ORF">Bpfe_022364</name>
</gene>
<dbReference type="EMBL" id="JASAOG010000007">
    <property type="protein sequence ID" value="KAK0067688.1"/>
    <property type="molecule type" value="Genomic_DNA"/>
</dbReference>
<dbReference type="Pfam" id="PF00431">
    <property type="entry name" value="CUB"/>
    <property type="match status" value="1"/>
</dbReference>
<dbReference type="Proteomes" id="UP001233172">
    <property type="component" value="Unassembled WGS sequence"/>
</dbReference>
<evidence type="ECO:0000313" key="4">
    <source>
        <dbReference type="EMBL" id="KAK0048104.1"/>
    </source>
</evidence>
<name>A0AAD8C8M5_BIOPF</name>
<evidence type="ECO:0000259" key="3">
    <source>
        <dbReference type="PROSITE" id="PS01180"/>
    </source>
</evidence>
<protein>
    <submittedName>
        <fullName evidence="5">Cubilin</fullName>
    </submittedName>
</protein>
<sequence>MPNDLTVVDFNKAPVDGSSPNYPRSYPHNRWDILVDSGFYIMLQFDSPFDIAHDNCEWDYLEVMSCLVQEL</sequence>
<keyword evidence="6" id="KW-1185">Reference proteome</keyword>
<evidence type="ECO:0000256" key="1">
    <source>
        <dbReference type="ARBA" id="ARBA00023157"/>
    </source>
</evidence>
<comment type="caution">
    <text evidence="2">Lacks conserved residue(s) required for the propagation of feature annotation.</text>
</comment>
<proteinExistence type="predicted"/>
<feature type="domain" description="CUB" evidence="3">
    <location>
        <begin position="18"/>
        <end position="71"/>
    </location>
</feature>
<dbReference type="CDD" id="cd00041">
    <property type="entry name" value="CUB"/>
    <property type="match status" value="1"/>
</dbReference>
<organism evidence="5 6">
    <name type="scientific">Biomphalaria pfeifferi</name>
    <name type="common">Bloodfluke planorb</name>
    <name type="synonym">Freshwater snail</name>
    <dbReference type="NCBI Taxonomy" id="112525"/>
    <lineage>
        <taxon>Eukaryota</taxon>
        <taxon>Metazoa</taxon>
        <taxon>Spiralia</taxon>
        <taxon>Lophotrochozoa</taxon>
        <taxon>Mollusca</taxon>
        <taxon>Gastropoda</taxon>
        <taxon>Heterobranchia</taxon>
        <taxon>Euthyneura</taxon>
        <taxon>Panpulmonata</taxon>
        <taxon>Hygrophila</taxon>
        <taxon>Lymnaeoidea</taxon>
        <taxon>Planorbidae</taxon>
        <taxon>Biomphalaria</taxon>
    </lineage>
</organism>